<feature type="transmembrane region" description="Helical" evidence="6">
    <location>
        <begin position="328"/>
        <end position="355"/>
    </location>
</feature>
<gene>
    <name evidence="9" type="ORF">SAMN04488109_5867</name>
</gene>
<feature type="domain" description="MacB-like periplasmic core" evidence="8">
    <location>
        <begin position="21"/>
        <end position="239"/>
    </location>
</feature>
<evidence type="ECO:0000313" key="10">
    <source>
        <dbReference type="Proteomes" id="UP000184212"/>
    </source>
</evidence>
<evidence type="ECO:0000313" key="9">
    <source>
        <dbReference type="EMBL" id="SHH89106.1"/>
    </source>
</evidence>
<evidence type="ECO:0000256" key="3">
    <source>
        <dbReference type="ARBA" id="ARBA00022692"/>
    </source>
</evidence>
<dbReference type="GO" id="GO:0005886">
    <property type="term" value="C:plasma membrane"/>
    <property type="evidence" value="ECO:0007669"/>
    <property type="project" value="UniProtKB-SubCell"/>
</dbReference>
<dbReference type="EMBL" id="FQWQ01000005">
    <property type="protein sequence ID" value="SHH89106.1"/>
    <property type="molecule type" value="Genomic_DNA"/>
</dbReference>
<evidence type="ECO:0000256" key="4">
    <source>
        <dbReference type="ARBA" id="ARBA00022989"/>
    </source>
</evidence>
<feature type="transmembrane region" description="Helical" evidence="6">
    <location>
        <begin position="375"/>
        <end position="398"/>
    </location>
</feature>
<keyword evidence="10" id="KW-1185">Reference proteome</keyword>
<feature type="domain" description="ABC3 transporter permease C-terminal" evidence="7">
    <location>
        <begin position="287"/>
        <end position="392"/>
    </location>
</feature>
<proteinExistence type="predicted"/>
<organism evidence="9 10">
    <name type="scientific">Chryseolinea serpens</name>
    <dbReference type="NCBI Taxonomy" id="947013"/>
    <lineage>
        <taxon>Bacteria</taxon>
        <taxon>Pseudomonadati</taxon>
        <taxon>Bacteroidota</taxon>
        <taxon>Cytophagia</taxon>
        <taxon>Cytophagales</taxon>
        <taxon>Fulvivirgaceae</taxon>
        <taxon>Chryseolinea</taxon>
    </lineage>
</organism>
<feature type="transmembrane region" description="Helical" evidence="6">
    <location>
        <begin position="423"/>
        <end position="443"/>
    </location>
</feature>
<feature type="transmembrane region" description="Helical" evidence="6">
    <location>
        <begin position="669"/>
        <end position="690"/>
    </location>
</feature>
<evidence type="ECO:0000256" key="6">
    <source>
        <dbReference type="SAM" id="Phobius"/>
    </source>
</evidence>
<dbReference type="Pfam" id="PF02687">
    <property type="entry name" value="FtsX"/>
    <property type="match status" value="2"/>
</dbReference>
<name>A0A1M5WNG8_9BACT</name>
<feature type="transmembrane region" description="Helical" evidence="6">
    <location>
        <begin position="281"/>
        <end position="303"/>
    </location>
</feature>
<dbReference type="Pfam" id="PF12704">
    <property type="entry name" value="MacB_PCD"/>
    <property type="match status" value="1"/>
</dbReference>
<dbReference type="STRING" id="947013.SAMN04488109_5867"/>
<dbReference type="RefSeq" id="WP_073141787.1">
    <property type="nucleotide sequence ID" value="NZ_FQWQ01000005.1"/>
</dbReference>
<comment type="subcellular location">
    <subcellularLocation>
        <location evidence="1">Cell membrane</location>
        <topology evidence="1">Multi-pass membrane protein</topology>
    </subcellularLocation>
</comment>
<evidence type="ECO:0000256" key="5">
    <source>
        <dbReference type="ARBA" id="ARBA00023136"/>
    </source>
</evidence>
<keyword evidence="2" id="KW-1003">Cell membrane</keyword>
<evidence type="ECO:0000256" key="2">
    <source>
        <dbReference type="ARBA" id="ARBA00022475"/>
    </source>
</evidence>
<feature type="transmembrane region" description="Helical" evidence="6">
    <location>
        <begin position="753"/>
        <end position="776"/>
    </location>
</feature>
<feature type="transmembrane region" description="Helical" evidence="6">
    <location>
        <begin position="721"/>
        <end position="741"/>
    </location>
</feature>
<dbReference type="InterPro" id="IPR003838">
    <property type="entry name" value="ABC3_permease_C"/>
</dbReference>
<sequence length="789" mass="87953">MIRNYILVTLRSLRKNKVYAAINIAGLSMGLTSTILILLWVYDETSYDRFHPKADRIYQVMANVNYDGTLHTWGAAPAAAYEGIKTSDPRVANTALADWGSDHLLSVGEKSIRKQGRHVTPEFLKMFEFPLLKGNRDKVLLDEGSLVISEAVAKALFGDADPINQLVLVDNKYQQKVTGVMNNIPVNSSLQFDCLLPWRLYENHSPDRSNVRSNWGNYSYPVYVELRDPESRADVEQVIGDLGDRNLKSDVKHTFFLFPLLEWRLYDHFENGKTAGGRIEYVQMFSLIAIFILVIACINFMNLATARSERRAREVGIRKSVGSRRHDLVFQFLAESFAIALIAFVISVLLAELLLPAYNALVQKELSIPYGQASFWIFAGTITFFTGIVAGSYPAFYLSSFQPAMVLKGKAQIGKSSGTPRKVLVTLQFGFSILLILGTLVVYRQIQHVKGRDIGYDRESLVTFQVNADLAKSYQPFKQALLQSGVVASVTRSNFPITNPNSWSFLGWPGQSADQKLIFCDLATEYDFTKTMGINVLMGRDFSEDFPGDTASIVINRAALEAMGLKDPIGQELDLGQGRKRKLIGVVENTVMGSAYETVGPMFVEFIPTWFNVITVRLDKTKDIEASLKSVEAVFKNYSPAYPFEFKFVDAEFQKKFTDITLTGKLANLFALLALAVTGLGLFGLASFIAEQRTKEIGIRKVLGASVSSIVALLSKDFSKLVLLAFALSCPFAWWMLNEFLQRYSYHIDIPLWIFPLTGAAALLFALAIVGTQALFSAQANPAKTLNEN</sequence>
<accession>A0A1M5WNG8</accession>
<keyword evidence="4 6" id="KW-1133">Transmembrane helix</keyword>
<evidence type="ECO:0000259" key="7">
    <source>
        <dbReference type="Pfam" id="PF02687"/>
    </source>
</evidence>
<feature type="domain" description="ABC3 transporter permease C-terminal" evidence="7">
    <location>
        <begin position="669"/>
        <end position="781"/>
    </location>
</feature>
<protein>
    <submittedName>
        <fullName evidence="9">ABC-type antimicrobial peptide transport system, permease component</fullName>
    </submittedName>
</protein>
<keyword evidence="5 6" id="KW-0472">Membrane</keyword>
<evidence type="ECO:0000256" key="1">
    <source>
        <dbReference type="ARBA" id="ARBA00004651"/>
    </source>
</evidence>
<dbReference type="AlphaFoldDB" id="A0A1M5WNG8"/>
<dbReference type="InterPro" id="IPR025857">
    <property type="entry name" value="MacB_PCD"/>
</dbReference>
<dbReference type="InterPro" id="IPR050250">
    <property type="entry name" value="Macrolide_Exporter_MacB"/>
</dbReference>
<evidence type="ECO:0000259" key="8">
    <source>
        <dbReference type="Pfam" id="PF12704"/>
    </source>
</evidence>
<dbReference type="Proteomes" id="UP000184212">
    <property type="component" value="Unassembled WGS sequence"/>
</dbReference>
<feature type="transmembrane region" description="Helical" evidence="6">
    <location>
        <begin position="20"/>
        <end position="42"/>
    </location>
</feature>
<reference evidence="9 10" key="1">
    <citation type="submission" date="2016-11" db="EMBL/GenBank/DDBJ databases">
        <authorList>
            <person name="Jaros S."/>
            <person name="Januszkiewicz K."/>
            <person name="Wedrychowicz H."/>
        </authorList>
    </citation>
    <scope>NUCLEOTIDE SEQUENCE [LARGE SCALE GENOMIC DNA]</scope>
    <source>
        <strain evidence="9 10">DSM 24574</strain>
    </source>
</reference>
<dbReference type="GO" id="GO:0022857">
    <property type="term" value="F:transmembrane transporter activity"/>
    <property type="evidence" value="ECO:0007669"/>
    <property type="project" value="TreeGrafter"/>
</dbReference>
<dbReference type="PANTHER" id="PTHR30572">
    <property type="entry name" value="MEMBRANE COMPONENT OF TRANSPORTER-RELATED"/>
    <property type="match status" value="1"/>
</dbReference>
<dbReference type="PANTHER" id="PTHR30572:SF18">
    <property type="entry name" value="ABC-TYPE MACROLIDE FAMILY EXPORT SYSTEM PERMEASE COMPONENT 2"/>
    <property type="match status" value="1"/>
</dbReference>
<dbReference type="OrthoDB" id="5933722at2"/>
<keyword evidence="3 6" id="KW-0812">Transmembrane</keyword>